<feature type="region of interest" description="Disordered" evidence="1">
    <location>
        <begin position="460"/>
        <end position="484"/>
    </location>
</feature>
<keyword evidence="2" id="KW-0732">Signal</keyword>
<organism evidence="3 4">
    <name type="scientific">Loigolactobacillus coryniformis subsp. coryniformis KCTC 3167 = DSM 20001</name>
    <dbReference type="NCBI Taxonomy" id="913848"/>
    <lineage>
        <taxon>Bacteria</taxon>
        <taxon>Bacillati</taxon>
        <taxon>Bacillota</taxon>
        <taxon>Bacilli</taxon>
        <taxon>Lactobacillales</taxon>
        <taxon>Lactobacillaceae</taxon>
        <taxon>Loigolactobacillus</taxon>
    </lineage>
</organism>
<evidence type="ECO:0000256" key="2">
    <source>
        <dbReference type="SAM" id="SignalP"/>
    </source>
</evidence>
<dbReference type="EMBL" id="AZCN01000041">
    <property type="protein sequence ID" value="KRK15830.1"/>
    <property type="molecule type" value="Genomic_DNA"/>
</dbReference>
<evidence type="ECO:0000313" key="4">
    <source>
        <dbReference type="Proteomes" id="UP000051181"/>
    </source>
</evidence>
<comment type="caution">
    <text evidence="3">The sequence shown here is derived from an EMBL/GenBank/DDBJ whole genome shotgun (WGS) entry which is preliminary data.</text>
</comment>
<feature type="compositionally biased region" description="Low complexity" evidence="1">
    <location>
        <begin position="166"/>
        <end position="189"/>
    </location>
</feature>
<protein>
    <submittedName>
        <fullName evidence="3">Putative cell surface protein (Putative)</fullName>
    </submittedName>
</protein>
<name>A0A0R1F228_9LACO</name>
<dbReference type="Proteomes" id="UP000051181">
    <property type="component" value="Unassembled WGS sequence"/>
</dbReference>
<feature type="chain" id="PRO_5006403740" evidence="2">
    <location>
        <begin position="26"/>
        <end position="484"/>
    </location>
</feature>
<feature type="region of interest" description="Disordered" evidence="1">
    <location>
        <begin position="132"/>
        <end position="202"/>
    </location>
</feature>
<evidence type="ECO:0000313" key="3">
    <source>
        <dbReference type="EMBL" id="KRK15830.1"/>
    </source>
</evidence>
<feature type="compositionally biased region" description="Polar residues" evidence="1">
    <location>
        <begin position="155"/>
        <end position="165"/>
    </location>
</feature>
<accession>A0A0R1F228</accession>
<evidence type="ECO:0000256" key="1">
    <source>
        <dbReference type="SAM" id="MobiDB-lite"/>
    </source>
</evidence>
<feature type="compositionally biased region" description="Polar residues" evidence="1">
    <location>
        <begin position="463"/>
        <end position="484"/>
    </location>
</feature>
<feature type="signal peptide" evidence="2">
    <location>
        <begin position="1"/>
        <end position="25"/>
    </location>
</feature>
<dbReference type="AlphaFoldDB" id="A0A0R1F228"/>
<dbReference type="PATRIC" id="fig|913848.6.peg.1600"/>
<reference evidence="3 4" key="1">
    <citation type="journal article" date="2015" name="Genome Announc.">
        <title>Expanding the biotechnology potential of lactobacilli through comparative genomics of 213 strains and associated genera.</title>
        <authorList>
            <person name="Sun Z."/>
            <person name="Harris H.M."/>
            <person name="McCann A."/>
            <person name="Guo C."/>
            <person name="Argimon S."/>
            <person name="Zhang W."/>
            <person name="Yang X."/>
            <person name="Jeffery I.B."/>
            <person name="Cooney J.C."/>
            <person name="Kagawa T.F."/>
            <person name="Liu W."/>
            <person name="Song Y."/>
            <person name="Salvetti E."/>
            <person name="Wrobel A."/>
            <person name="Rasinkangas P."/>
            <person name="Parkhill J."/>
            <person name="Rea M.C."/>
            <person name="O'Sullivan O."/>
            <person name="Ritari J."/>
            <person name="Douillard F.P."/>
            <person name="Paul Ross R."/>
            <person name="Yang R."/>
            <person name="Briner A.E."/>
            <person name="Felis G.E."/>
            <person name="de Vos W.M."/>
            <person name="Barrangou R."/>
            <person name="Klaenhammer T.R."/>
            <person name="Caufield P.W."/>
            <person name="Cui Y."/>
            <person name="Zhang H."/>
            <person name="O'Toole P.W."/>
        </authorList>
    </citation>
    <scope>NUCLEOTIDE SEQUENCE [LARGE SCALE GENOMIC DNA]</scope>
    <source>
        <strain evidence="3 4">DSM 20001</strain>
    </source>
</reference>
<sequence>MWRRSLNLLAILSLFLSVAISSVHAATTAQPEITLSGVNQLQVGESKELIVSTTNLAAETQITLSLPAGLEFDEAQFKQRADVTEEQISIHREQAELVITLHTAMAMKLSLPVIAAKAGTYQLQARTTTLQSNQQTVTVTDMQSATETTTEKNDSTATVTTPEDNSSTSVAESNNTSSSSTTTASSSVTSEKEFSASTSTTPVLNSKSIIQSRASSTISLKVDQSSGTSSLLTNNYYGGDYQVSGTVWDNTAETLSFYAMMTKRDGNGATPAKEQLLGTVKVASNVQQSRQFTIPDSYLPDVNTQSAGSLYRVRIEARQTTSNFGSANFQLAYVQGNLGLTAPSMVNFGDNLSVTETEKRTFLGKIAAGDQPLAVKDTRIFPASSTINGWQLTVSLAQQMTGASTGTVLTDSLHYLNNGTDYTLSSAASPVASLQTATPGKNTVISDTWNAQNGLAFEPTPGQPKSEQYSGSVTWNLQETPANK</sequence>
<gene>
    <name evidence="3" type="ORF">FD22_GL001562</name>
</gene>
<feature type="compositionally biased region" description="Polar residues" evidence="1">
    <location>
        <begin position="132"/>
        <end position="148"/>
    </location>
</feature>
<proteinExistence type="predicted"/>